<dbReference type="AlphaFoldDB" id="A0A813F5D5"/>
<dbReference type="Proteomes" id="UP000654075">
    <property type="component" value="Unassembled WGS sequence"/>
</dbReference>
<keyword evidence="3" id="KW-1185">Reference proteome</keyword>
<evidence type="ECO:0000313" key="3">
    <source>
        <dbReference type="Proteomes" id="UP000654075"/>
    </source>
</evidence>
<feature type="region of interest" description="Disordered" evidence="1">
    <location>
        <begin position="1"/>
        <end position="20"/>
    </location>
</feature>
<evidence type="ECO:0000313" key="2">
    <source>
        <dbReference type="EMBL" id="CAE8609462.1"/>
    </source>
</evidence>
<feature type="non-terminal residue" evidence="2">
    <location>
        <position position="1"/>
    </location>
</feature>
<protein>
    <submittedName>
        <fullName evidence="2">Uncharacterized protein</fullName>
    </submittedName>
</protein>
<gene>
    <name evidence="2" type="ORF">PGLA1383_LOCUS27289</name>
</gene>
<comment type="caution">
    <text evidence="2">The sequence shown here is derived from an EMBL/GenBank/DDBJ whole genome shotgun (WGS) entry which is preliminary data.</text>
</comment>
<dbReference type="EMBL" id="CAJNNV010024324">
    <property type="protein sequence ID" value="CAE8609462.1"/>
    <property type="molecule type" value="Genomic_DNA"/>
</dbReference>
<name>A0A813F5D5_POLGL</name>
<evidence type="ECO:0000256" key="1">
    <source>
        <dbReference type="SAM" id="MobiDB-lite"/>
    </source>
</evidence>
<feature type="non-terminal residue" evidence="2">
    <location>
        <position position="98"/>
    </location>
</feature>
<reference evidence="2" key="1">
    <citation type="submission" date="2021-02" db="EMBL/GenBank/DDBJ databases">
        <authorList>
            <person name="Dougan E. K."/>
            <person name="Rhodes N."/>
            <person name="Thang M."/>
            <person name="Chan C."/>
        </authorList>
    </citation>
    <scope>NUCLEOTIDE SEQUENCE</scope>
</reference>
<proteinExistence type="predicted"/>
<organism evidence="2 3">
    <name type="scientific">Polarella glacialis</name>
    <name type="common">Dinoflagellate</name>
    <dbReference type="NCBI Taxonomy" id="89957"/>
    <lineage>
        <taxon>Eukaryota</taxon>
        <taxon>Sar</taxon>
        <taxon>Alveolata</taxon>
        <taxon>Dinophyceae</taxon>
        <taxon>Suessiales</taxon>
        <taxon>Suessiaceae</taxon>
        <taxon>Polarella</taxon>
    </lineage>
</organism>
<sequence length="98" mass="11227">LRRQLSQQKELRDAAASVEQDTGLIRPMKPKYCMCWFMELDDSEVSRWCMETAKEVATCHSLGSSTRDWLQQIEAWLPTEPLSRVEASEAAAKSKPPR</sequence>
<accession>A0A813F5D5</accession>